<dbReference type="PANTHER" id="PTHR48094">
    <property type="entry name" value="PROTEIN/NUCLEIC ACID DEGLYCASE DJ-1-RELATED"/>
    <property type="match status" value="1"/>
</dbReference>
<protein>
    <submittedName>
        <fullName evidence="2">DJ-1/PfpI family protein</fullName>
    </submittedName>
</protein>
<reference evidence="2 3" key="2">
    <citation type="submission" date="2020-06" db="EMBL/GenBank/DDBJ databases">
        <title>Polyphasic characterization of a Rahnella strain isolated from tree sap.</title>
        <authorList>
            <person name="Kim I.S."/>
        </authorList>
    </citation>
    <scope>NUCLEOTIDE SEQUENCE [LARGE SCALE GENOMIC DNA]</scope>
    <source>
        <strain evidence="2 3">SAP-1</strain>
    </source>
</reference>
<name>A0A848MK28_9GAMM</name>
<organism evidence="2 3">
    <name type="scientific">Rouxiella aceris</name>
    <dbReference type="NCBI Taxonomy" id="2703884"/>
    <lineage>
        <taxon>Bacteria</taxon>
        <taxon>Pseudomonadati</taxon>
        <taxon>Pseudomonadota</taxon>
        <taxon>Gammaproteobacteria</taxon>
        <taxon>Enterobacterales</taxon>
        <taxon>Yersiniaceae</taxon>
        <taxon>Rouxiella</taxon>
    </lineage>
</organism>
<dbReference type="Gene3D" id="3.40.50.880">
    <property type="match status" value="1"/>
</dbReference>
<dbReference type="PANTHER" id="PTHR48094:SF12">
    <property type="entry name" value="PARKINSON DISEASE PROTEIN 7 HOMOLOG"/>
    <property type="match status" value="1"/>
</dbReference>
<feature type="domain" description="DJ-1/PfpI" evidence="1">
    <location>
        <begin position="1"/>
        <end position="164"/>
    </location>
</feature>
<evidence type="ECO:0000259" key="1">
    <source>
        <dbReference type="Pfam" id="PF01965"/>
    </source>
</evidence>
<dbReference type="InterPro" id="IPR050325">
    <property type="entry name" value="Prot/Nucl_acid_deglycase"/>
</dbReference>
<sequence>MKAAILLTAGFEDAEAVIVYDILSRLNIVVDMISCTEKRTVTSYFGLTLLTPITLGDIGDFLYDAIIIPGGPEATKSMAKNHQALSFIEQHDVAGKWLCALCSAAPRVLADNQLLKGRAYTCSGDLWQGRTEGRYRDNDIVVDGNLITGRGLGVAFDFAFTVAEYLSGSAVAGQQQAEHIYHQRKSM</sequence>
<dbReference type="Pfam" id="PF01965">
    <property type="entry name" value="DJ-1_PfpI"/>
    <property type="match status" value="1"/>
</dbReference>
<dbReference type="CDD" id="cd03135">
    <property type="entry name" value="GATase1_DJ-1"/>
    <property type="match status" value="1"/>
</dbReference>
<dbReference type="Proteomes" id="UP000585363">
    <property type="component" value="Unassembled WGS sequence"/>
</dbReference>
<keyword evidence="3" id="KW-1185">Reference proteome</keyword>
<accession>A0A848MK28</accession>
<comment type="caution">
    <text evidence="2">The sequence shown here is derived from an EMBL/GenBank/DDBJ whole genome shotgun (WGS) entry which is preliminary data.</text>
</comment>
<proteinExistence type="predicted"/>
<dbReference type="InterPro" id="IPR002818">
    <property type="entry name" value="DJ-1/PfpI"/>
</dbReference>
<dbReference type="EMBL" id="JAADJU010000005">
    <property type="protein sequence ID" value="NMP27312.1"/>
    <property type="molecule type" value="Genomic_DNA"/>
</dbReference>
<gene>
    <name evidence="2" type="ORF">GW590_10585</name>
</gene>
<evidence type="ECO:0000313" key="2">
    <source>
        <dbReference type="EMBL" id="NMP27312.1"/>
    </source>
</evidence>
<dbReference type="AlphaFoldDB" id="A0A848MK28"/>
<reference evidence="2 3" key="1">
    <citation type="submission" date="2020-01" db="EMBL/GenBank/DDBJ databases">
        <authorList>
            <person name="Lee S.D."/>
        </authorList>
    </citation>
    <scope>NUCLEOTIDE SEQUENCE [LARGE SCALE GENOMIC DNA]</scope>
    <source>
        <strain evidence="2 3">SAP-1</strain>
    </source>
</reference>
<dbReference type="RefSeq" id="WP_169403031.1">
    <property type="nucleotide sequence ID" value="NZ_JAADJU010000005.1"/>
</dbReference>
<dbReference type="InterPro" id="IPR029062">
    <property type="entry name" value="Class_I_gatase-like"/>
</dbReference>
<evidence type="ECO:0000313" key="3">
    <source>
        <dbReference type="Proteomes" id="UP000585363"/>
    </source>
</evidence>
<dbReference type="GO" id="GO:0005737">
    <property type="term" value="C:cytoplasm"/>
    <property type="evidence" value="ECO:0007669"/>
    <property type="project" value="TreeGrafter"/>
</dbReference>
<dbReference type="SUPFAM" id="SSF52317">
    <property type="entry name" value="Class I glutamine amidotransferase-like"/>
    <property type="match status" value="1"/>
</dbReference>